<protein>
    <submittedName>
        <fullName evidence="3">Uncharacterized protein</fullName>
    </submittedName>
</protein>
<dbReference type="InterPro" id="IPR013557">
    <property type="entry name" value="AntA/B_antirep"/>
</dbReference>
<evidence type="ECO:0000259" key="1">
    <source>
        <dbReference type="Pfam" id="PF03374"/>
    </source>
</evidence>
<dbReference type="Pfam" id="PF08346">
    <property type="entry name" value="AntA"/>
    <property type="match status" value="1"/>
</dbReference>
<evidence type="ECO:0000259" key="2">
    <source>
        <dbReference type="Pfam" id="PF08346"/>
    </source>
</evidence>
<dbReference type="RefSeq" id="WP_112333726.1">
    <property type="nucleotide sequence ID" value="NZ_QLYR01000016.1"/>
</dbReference>
<dbReference type="InterPro" id="IPR005039">
    <property type="entry name" value="Ant_C"/>
</dbReference>
<proteinExistence type="predicted"/>
<evidence type="ECO:0000313" key="3">
    <source>
        <dbReference type="EMBL" id="RAQ22122.1"/>
    </source>
</evidence>
<dbReference type="GO" id="GO:0003677">
    <property type="term" value="F:DNA binding"/>
    <property type="evidence" value="ECO:0007669"/>
    <property type="project" value="InterPro"/>
</dbReference>
<dbReference type="AlphaFoldDB" id="A0A328UFY0"/>
<dbReference type="EMBL" id="QLYR01000016">
    <property type="protein sequence ID" value="RAQ22122.1"/>
    <property type="molecule type" value="Genomic_DNA"/>
</dbReference>
<organism evidence="3 4">
    <name type="scientific">Hydrogeniiclostridium mannosilyticum</name>
    <dbReference type="NCBI Taxonomy" id="2764322"/>
    <lineage>
        <taxon>Bacteria</taxon>
        <taxon>Bacillati</taxon>
        <taxon>Bacillota</taxon>
        <taxon>Clostridia</taxon>
        <taxon>Eubacteriales</taxon>
        <taxon>Acutalibacteraceae</taxon>
        <taxon>Hydrogeniiclostridium</taxon>
    </lineage>
</organism>
<gene>
    <name evidence="3" type="ORF">DPQ25_13620</name>
</gene>
<feature type="domain" description="Antirepressor protein C-terminal" evidence="1">
    <location>
        <begin position="129"/>
        <end position="226"/>
    </location>
</feature>
<keyword evidence="4" id="KW-1185">Reference proteome</keyword>
<sequence length="230" mass="26886">MNELIKVDFTGERPAVSARELHEFLEVKTAYKDWFPRMCEYGFTEGEDFCSFLSESTGGRPAQDAQLTIDMAKEICMLQRNEKGKQARQYFIKLEKDWNSPEKVMARALHIADEKIKLLSAQNSVLTVQNTIMQPKAAYFDELVSRNLLTSFRETAKQLEIKEKEFIRFLVDKKYIYRDKKGKLMPYAEKNNGLFEMKESFNEKTQWSGTQTLITPKGRETFRLLYLKTA</sequence>
<comment type="caution">
    <text evidence="3">The sequence shown here is derived from an EMBL/GenBank/DDBJ whole genome shotgun (WGS) entry which is preliminary data.</text>
</comment>
<reference evidence="3 4" key="1">
    <citation type="submission" date="2018-06" db="EMBL/GenBank/DDBJ databases">
        <title>Noncontiguous genome sequence of Ruminococcaceae bacterium ASD2818.</title>
        <authorList>
            <person name="Chaplin A.V."/>
            <person name="Sokolova S.R."/>
            <person name="Kochetkova T.O."/>
            <person name="Goltsov A.Y."/>
            <person name="Trofimov D.Y."/>
            <person name="Efimov B.A."/>
        </authorList>
    </citation>
    <scope>NUCLEOTIDE SEQUENCE [LARGE SCALE GENOMIC DNA]</scope>
    <source>
        <strain evidence="3 4">ASD2818</strain>
    </source>
</reference>
<dbReference type="Pfam" id="PF03374">
    <property type="entry name" value="ANT"/>
    <property type="match status" value="1"/>
</dbReference>
<feature type="domain" description="AntA/AntB antirepressor" evidence="2">
    <location>
        <begin position="16"/>
        <end position="81"/>
    </location>
</feature>
<accession>A0A328UFY0</accession>
<evidence type="ECO:0000313" key="4">
    <source>
        <dbReference type="Proteomes" id="UP000249377"/>
    </source>
</evidence>
<name>A0A328UFY0_9FIRM</name>
<dbReference type="Proteomes" id="UP000249377">
    <property type="component" value="Unassembled WGS sequence"/>
</dbReference>